<keyword evidence="4" id="KW-0862">Zinc</keyword>
<evidence type="ECO:0000256" key="1">
    <source>
        <dbReference type="ARBA" id="ARBA00012928"/>
    </source>
</evidence>
<reference evidence="6" key="1">
    <citation type="submission" date="2019-01" db="EMBL/GenBank/DDBJ databases">
        <authorList>
            <consortium name="Genoscope - CEA"/>
            <person name="William W."/>
        </authorList>
    </citation>
    <scope>NUCLEOTIDE SEQUENCE</scope>
    <source>
        <strain evidence="6">CR-1</strain>
    </source>
</reference>
<dbReference type="Gene3D" id="3.40.50.1220">
    <property type="entry name" value="TPP-binding domain"/>
    <property type="match status" value="1"/>
</dbReference>
<dbReference type="GO" id="GO:0046872">
    <property type="term" value="F:metal ion binding"/>
    <property type="evidence" value="ECO:0007669"/>
    <property type="project" value="UniProtKB-KW"/>
</dbReference>
<dbReference type="AlphaFoldDB" id="A0A484HHI6"/>
<evidence type="ECO:0000256" key="4">
    <source>
        <dbReference type="PROSITE-ProRule" id="PRU00236"/>
    </source>
</evidence>
<feature type="binding site" evidence="4">
    <location>
        <position position="149"/>
    </location>
    <ligand>
        <name>Zn(2+)</name>
        <dbReference type="ChEBI" id="CHEBI:29105"/>
    </ligand>
</feature>
<feature type="binding site" evidence="4">
    <location>
        <position position="151"/>
    </location>
    <ligand>
        <name>Zn(2+)</name>
        <dbReference type="ChEBI" id="CHEBI:29105"/>
    </ligand>
</feature>
<keyword evidence="4" id="KW-0479">Metal-binding</keyword>
<dbReference type="PROSITE" id="PS50305">
    <property type="entry name" value="SIRTUIN"/>
    <property type="match status" value="1"/>
</dbReference>
<evidence type="ECO:0000313" key="6">
    <source>
        <dbReference type="EMBL" id="VEN73882.1"/>
    </source>
</evidence>
<proteinExistence type="predicted"/>
<sequence length="248" mass="26950">MEERIKKTADALSRSRNAVALTGAGISVESGIPPFRGKGGVWEKIDPMEFAHIDSFMKDPGKVWDVLIRETKSHIDVAEPNDAHLGLARLERMGRLSAVITQNIDGLHQAAGSSDVIEFHGNFAWQRCLDCGERIKTSEVSMDELPPRCSCGGVLRPECVFFGEMIPPEHLARSRVLSAACDVMLVVGTSAVVHPAASMPAIARQNNALVVEINREETPLTGVVSDFLIPGDAGEILSRIVAEMEKRL</sequence>
<dbReference type="NCBIfam" id="NF001753">
    <property type="entry name" value="PRK00481.1-3"/>
    <property type="match status" value="1"/>
</dbReference>
<dbReference type="GO" id="GO:0017136">
    <property type="term" value="F:histone deacetylase activity, NAD-dependent"/>
    <property type="evidence" value="ECO:0007669"/>
    <property type="project" value="TreeGrafter"/>
</dbReference>
<dbReference type="GO" id="GO:0016787">
    <property type="term" value="F:hydrolase activity"/>
    <property type="evidence" value="ECO:0007669"/>
    <property type="project" value="UniProtKB-KW"/>
</dbReference>
<dbReference type="CDD" id="cd01407">
    <property type="entry name" value="SIR2-fam"/>
    <property type="match status" value="1"/>
</dbReference>
<evidence type="ECO:0000256" key="3">
    <source>
        <dbReference type="ARBA" id="ARBA00023027"/>
    </source>
</evidence>
<dbReference type="EMBL" id="CAACVI010000012">
    <property type="protein sequence ID" value="VEN73882.1"/>
    <property type="molecule type" value="Genomic_DNA"/>
</dbReference>
<dbReference type="Pfam" id="PF02146">
    <property type="entry name" value="SIR2"/>
    <property type="match status" value="1"/>
</dbReference>
<feature type="domain" description="Deacetylase sirtuin-type" evidence="5">
    <location>
        <begin position="1"/>
        <end position="248"/>
    </location>
</feature>
<dbReference type="SUPFAM" id="SSF52467">
    <property type="entry name" value="DHS-like NAD/FAD-binding domain"/>
    <property type="match status" value="1"/>
</dbReference>
<feature type="binding site" evidence="4">
    <location>
        <position position="131"/>
    </location>
    <ligand>
        <name>Zn(2+)</name>
        <dbReference type="ChEBI" id="CHEBI:29105"/>
    </ligand>
</feature>
<dbReference type="Gene3D" id="3.30.1600.10">
    <property type="entry name" value="SIR2/SIRT2 'Small Domain"/>
    <property type="match status" value="1"/>
</dbReference>
<dbReference type="PANTHER" id="PTHR11085:SF11">
    <property type="entry name" value="NAD-DEPENDENT PROTEIN DEACETYLASE"/>
    <property type="match status" value="1"/>
</dbReference>
<dbReference type="InterPro" id="IPR003000">
    <property type="entry name" value="Sirtuin"/>
</dbReference>
<name>A0A484HHI6_9BACT</name>
<dbReference type="InterPro" id="IPR026590">
    <property type="entry name" value="Ssirtuin_cat_dom"/>
</dbReference>
<keyword evidence="3" id="KW-0520">NAD</keyword>
<dbReference type="InterPro" id="IPR050134">
    <property type="entry name" value="NAD-dep_sirtuin_deacylases"/>
</dbReference>
<dbReference type="PANTHER" id="PTHR11085">
    <property type="entry name" value="NAD-DEPENDENT PROTEIN DEACYLASE SIRTUIN-5, MITOCHONDRIAL-RELATED"/>
    <property type="match status" value="1"/>
</dbReference>
<gene>
    <name evidence="6" type="primary">cobB</name>
    <name evidence="6" type="ORF">EPICR_20352</name>
</gene>
<protein>
    <recommendedName>
        <fullName evidence="1">protein acetyllysine N-acetyltransferase</fullName>
        <ecNumber evidence="1">2.3.1.286</ecNumber>
    </recommendedName>
</protein>
<evidence type="ECO:0000259" key="5">
    <source>
        <dbReference type="PROSITE" id="PS50305"/>
    </source>
</evidence>
<keyword evidence="2" id="KW-0808">Transferase</keyword>
<dbReference type="EC" id="2.3.1.286" evidence="1"/>
<evidence type="ECO:0000256" key="2">
    <source>
        <dbReference type="ARBA" id="ARBA00022679"/>
    </source>
</evidence>
<dbReference type="InterPro" id="IPR029035">
    <property type="entry name" value="DHS-like_NAD/FAD-binding_dom"/>
</dbReference>
<dbReference type="GO" id="GO:0070403">
    <property type="term" value="F:NAD+ binding"/>
    <property type="evidence" value="ECO:0007669"/>
    <property type="project" value="InterPro"/>
</dbReference>
<organism evidence="6">
    <name type="scientific">uncultured Desulfobacteraceae bacterium</name>
    <dbReference type="NCBI Taxonomy" id="218296"/>
    <lineage>
        <taxon>Bacteria</taxon>
        <taxon>Pseudomonadati</taxon>
        <taxon>Thermodesulfobacteriota</taxon>
        <taxon>Desulfobacteria</taxon>
        <taxon>Desulfobacterales</taxon>
        <taxon>Desulfobacteraceae</taxon>
        <taxon>environmental samples</taxon>
    </lineage>
</organism>
<keyword evidence="6" id="KW-0378">Hydrolase</keyword>
<feature type="binding site" evidence="4">
    <location>
        <position position="128"/>
    </location>
    <ligand>
        <name>Zn(2+)</name>
        <dbReference type="ChEBI" id="CHEBI:29105"/>
    </ligand>
</feature>
<accession>A0A484HHI6</accession>
<feature type="active site" description="Proton acceptor" evidence="4">
    <location>
        <position position="120"/>
    </location>
</feature>
<dbReference type="InterPro" id="IPR026591">
    <property type="entry name" value="Sirtuin_cat_small_dom_sf"/>
</dbReference>